<dbReference type="PANTHER" id="PTHR48111">
    <property type="entry name" value="REGULATOR OF RPOS"/>
    <property type="match status" value="1"/>
</dbReference>
<name>A0A7C1AW06_9BACT</name>
<proteinExistence type="predicted"/>
<gene>
    <name evidence="8" type="ORF">ENG14_04055</name>
</gene>
<dbReference type="GO" id="GO:0006355">
    <property type="term" value="P:regulation of DNA-templated transcription"/>
    <property type="evidence" value="ECO:0007669"/>
    <property type="project" value="TreeGrafter"/>
</dbReference>
<evidence type="ECO:0000313" key="8">
    <source>
        <dbReference type="EMBL" id="HDL90058.1"/>
    </source>
</evidence>
<dbReference type="Proteomes" id="UP000886355">
    <property type="component" value="Unassembled WGS sequence"/>
</dbReference>
<dbReference type="Pfam" id="PF00072">
    <property type="entry name" value="Response_reg"/>
    <property type="match status" value="1"/>
</dbReference>
<dbReference type="GO" id="GO:0005829">
    <property type="term" value="C:cytosol"/>
    <property type="evidence" value="ECO:0007669"/>
    <property type="project" value="TreeGrafter"/>
</dbReference>
<dbReference type="GO" id="GO:0032993">
    <property type="term" value="C:protein-DNA complex"/>
    <property type="evidence" value="ECO:0007669"/>
    <property type="project" value="TreeGrafter"/>
</dbReference>
<dbReference type="SUPFAM" id="SSF52172">
    <property type="entry name" value="CheY-like"/>
    <property type="match status" value="1"/>
</dbReference>
<dbReference type="PROSITE" id="PS50110">
    <property type="entry name" value="RESPONSE_REGULATORY"/>
    <property type="match status" value="1"/>
</dbReference>
<evidence type="ECO:0000259" key="7">
    <source>
        <dbReference type="PROSITE" id="PS50110"/>
    </source>
</evidence>
<evidence type="ECO:0000256" key="3">
    <source>
        <dbReference type="ARBA" id="ARBA00023015"/>
    </source>
</evidence>
<feature type="domain" description="Response regulatory" evidence="7">
    <location>
        <begin position="4"/>
        <end position="118"/>
    </location>
</feature>
<dbReference type="FunFam" id="3.40.50.2300:FF:000018">
    <property type="entry name" value="DNA-binding transcriptional regulator NtrC"/>
    <property type="match status" value="1"/>
</dbReference>
<dbReference type="GO" id="GO:0000976">
    <property type="term" value="F:transcription cis-regulatory region binding"/>
    <property type="evidence" value="ECO:0007669"/>
    <property type="project" value="TreeGrafter"/>
</dbReference>
<organism evidence="8">
    <name type="scientific">Thermodesulforhabdus norvegica</name>
    <dbReference type="NCBI Taxonomy" id="39841"/>
    <lineage>
        <taxon>Bacteria</taxon>
        <taxon>Pseudomonadati</taxon>
        <taxon>Thermodesulfobacteriota</taxon>
        <taxon>Syntrophobacteria</taxon>
        <taxon>Syntrophobacterales</taxon>
        <taxon>Thermodesulforhabdaceae</taxon>
        <taxon>Thermodesulforhabdus</taxon>
    </lineage>
</organism>
<keyword evidence="5" id="KW-0804">Transcription</keyword>
<dbReference type="InterPro" id="IPR011006">
    <property type="entry name" value="CheY-like_superfamily"/>
</dbReference>
<dbReference type="EMBL" id="DQZW01000193">
    <property type="protein sequence ID" value="HDL90058.1"/>
    <property type="molecule type" value="Genomic_DNA"/>
</dbReference>
<protein>
    <submittedName>
        <fullName evidence="8">Response regulator</fullName>
    </submittedName>
</protein>
<evidence type="ECO:0000256" key="4">
    <source>
        <dbReference type="ARBA" id="ARBA00023125"/>
    </source>
</evidence>
<keyword evidence="3" id="KW-0805">Transcription regulation</keyword>
<evidence type="ECO:0000256" key="1">
    <source>
        <dbReference type="ARBA" id="ARBA00022553"/>
    </source>
</evidence>
<dbReference type="AlphaFoldDB" id="A0A7C1AW06"/>
<accession>A0A7C1AW06</accession>
<dbReference type="PANTHER" id="PTHR48111:SF40">
    <property type="entry name" value="PHOSPHATE REGULON TRANSCRIPTIONAL REGULATORY PROTEIN PHOB"/>
    <property type="match status" value="1"/>
</dbReference>
<reference evidence="8" key="1">
    <citation type="journal article" date="2020" name="mSystems">
        <title>Genome- and Community-Level Interaction Insights into Carbon Utilization and Element Cycling Functions of Hydrothermarchaeota in Hydrothermal Sediment.</title>
        <authorList>
            <person name="Zhou Z."/>
            <person name="Liu Y."/>
            <person name="Xu W."/>
            <person name="Pan J."/>
            <person name="Luo Z.H."/>
            <person name="Li M."/>
        </authorList>
    </citation>
    <scope>NUCLEOTIDE SEQUENCE [LARGE SCALE GENOMIC DNA]</scope>
    <source>
        <strain evidence="8">HyVt-19</strain>
    </source>
</reference>
<dbReference type="SMART" id="SM00448">
    <property type="entry name" value="REC"/>
    <property type="match status" value="1"/>
</dbReference>
<evidence type="ECO:0000256" key="2">
    <source>
        <dbReference type="ARBA" id="ARBA00023012"/>
    </source>
</evidence>
<dbReference type="GO" id="GO:0000156">
    <property type="term" value="F:phosphorelay response regulator activity"/>
    <property type="evidence" value="ECO:0007669"/>
    <property type="project" value="TreeGrafter"/>
</dbReference>
<dbReference type="InterPro" id="IPR039420">
    <property type="entry name" value="WalR-like"/>
</dbReference>
<comment type="caution">
    <text evidence="8">The sequence shown here is derived from an EMBL/GenBank/DDBJ whole genome shotgun (WGS) entry which is preliminary data.</text>
</comment>
<keyword evidence="2" id="KW-0902">Two-component regulatory system</keyword>
<dbReference type="InterPro" id="IPR001789">
    <property type="entry name" value="Sig_transdc_resp-reg_receiver"/>
</dbReference>
<evidence type="ECO:0000256" key="6">
    <source>
        <dbReference type="PROSITE-ProRule" id="PRU00169"/>
    </source>
</evidence>
<dbReference type="Gene3D" id="3.40.50.2300">
    <property type="match status" value="1"/>
</dbReference>
<feature type="modified residue" description="4-aspartylphosphate" evidence="6">
    <location>
        <position position="53"/>
    </location>
</feature>
<keyword evidence="1 6" id="KW-0597">Phosphoprotein</keyword>
<sequence>MKIRLLIVDDEKDFTDSLAERLEFRDFDVSKAYSGEEAVGMVKEYNYDVVILDVAMPGMDGVQTLREIKNLKPLTEVIMLTGHATVETAIEGMKLGAYDYLLKPTEIDDLVTKVQAAYSRKAEQEERIRKAKMMRYFESPRAVLEDKEDP</sequence>
<keyword evidence="4" id="KW-0238">DNA-binding</keyword>
<evidence type="ECO:0000256" key="5">
    <source>
        <dbReference type="ARBA" id="ARBA00023163"/>
    </source>
</evidence>